<accession>A0A119CXX9</accession>
<comment type="cofactor">
    <cofactor evidence="6">
        <name>FMN</name>
        <dbReference type="ChEBI" id="CHEBI:58210"/>
    </cofactor>
</comment>
<dbReference type="AlphaFoldDB" id="A0A119CXX9"/>
<dbReference type="HAMAP" id="MF_00479">
    <property type="entry name" value="RsxG_RnfG"/>
    <property type="match status" value="1"/>
</dbReference>
<dbReference type="GO" id="GO:0022900">
    <property type="term" value="P:electron transport chain"/>
    <property type="evidence" value="ECO:0007669"/>
    <property type="project" value="UniProtKB-UniRule"/>
</dbReference>
<comment type="subunit">
    <text evidence="6">The complex is composed of six subunits: RnfA, RnfB, RnfC, RnfD, RnfE and RnfG.</text>
</comment>
<comment type="caution">
    <text evidence="9">The sequence shown here is derived from an EMBL/GenBank/DDBJ whole genome shotgun (WGS) entry which is preliminary data.</text>
</comment>
<dbReference type="RefSeq" id="WP_059751709.1">
    <property type="nucleotide sequence ID" value="NZ_LDUG01000008.1"/>
</dbReference>
<dbReference type="EC" id="7.-.-.-" evidence="6"/>
<dbReference type="STRING" id="1123392.GCA_000376425_00187"/>
<feature type="modified residue" description="FMN phosphoryl threonine" evidence="6">
    <location>
        <position position="183"/>
    </location>
</feature>
<feature type="transmembrane region" description="Helical" evidence="7">
    <location>
        <begin position="12"/>
        <end position="32"/>
    </location>
</feature>
<keyword evidence="10" id="KW-1185">Reference proteome</keyword>
<proteinExistence type="inferred from homology"/>
<dbReference type="InterPro" id="IPR010209">
    <property type="entry name" value="Ion_transpt_RnfG/RsxG"/>
</dbReference>
<dbReference type="Pfam" id="PF04205">
    <property type="entry name" value="FMN_bind"/>
    <property type="match status" value="1"/>
</dbReference>
<sequence>MTSPIQFALKNALRTGTILFVFALFGTAMLAFTHDRTEPTITRSQQAEKLALINQVLPAALYDNDLLASQQSVLPDDLLGTRQPSARWIARRGDAVTAVVLEAIAPDGYSGDIALLIGIGIDGNVTGVRVTAHRETPGLGDYIDRAKSAWIDQFADKSLTNPAPKHWKVAKDGGAFDARAGATITPRAVVKAVRNALDYFARHRAAFVAPPPAKEKIA</sequence>
<keyword evidence="2 6" id="KW-0597">Phosphoprotein</keyword>
<dbReference type="PANTHER" id="PTHR36118">
    <property type="entry name" value="ION-TRANSLOCATING OXIDOREDUCTASE COMPLEX SUBUNIT G"/>
    <property type="match status" value="1"/>
</dbReference>
<evidence type="ECO:0000256" key="1">
    <source>
        <dbReference type="ARBA" id="ARBA00022448"/>
    </source>
</evidence>
<dbReference type="EMBL" id="LDUG01000008">
    <property type="protein sequence ID" value="KVW98924.1"/>
    <property type="molecule type" value="Genomic_DNA"/>
</dbReference>
<evidence type="ECO:0000256" key="5">
    <source>
        <dbReference type="ARBA" id="ARBA00022982"/>
    </source>
</evidence>
<feature type="domain" description="FMN-binding" evidence="8">
    <location>
        <begin position="108"/>
        <end position="200"/>
    </location>
</feature>
<evidence type="ECO:0000256" key="2">
    <source>
        <dbReference type="ARBA" id="ARBA00022553"/>
    </source>
</evidence>
<keyword evidence="6" id="KW-1003">Cell membrane</keyword>
<dbReference type="PIRSF" id="PIRSF006091">
    <property type="entry name" value="E_trnsport_RnfG"/>
    <property type="match status" value="1"/>
</dbReference>
<keyword evidence="6 7" id="KW-1133">Transmembrane helix</keyword>
<evidence type="ECO:0000256" key="7">
    <source>
        <dbReference type="SAM" id="Phobius"/>
    </source>
</evidence>
<evidence type="ECO:0000313" key="9">
    <source>
        <dbReference type="EMBL" id="KVW98924.1"/>
    </source>
</evidence>
<name>A0A119CXX9_THIDE</name>
<gene>
    <name evidence="6" type="primary">rnfG</name>
    <name evidence="9" type="ORF">ABW22_02635</name>
</gene>
<dbReference type="NCBIfam" id="NF002519">
    <property type="entry name" value="PRK01908.1"/>
    <property type="match status" value="1"/>
</dbReference>
<comment type="subcellular location">
    <subcellularLocation>
        <location evidence="6">Cell inner membrane</location>
        <topology evidence="6">Single-pass membrane protein</topology>
    </subcellularLocation>
</comment>
<protein>
    <recommendedName>
        <fullName evidence="6">Ion-translocating oxidoreductase complex subunit G</fullName>
        <ecNumber evidence="6">7.-.-.-</ecNumber>
    </recommendedName>
    <alternativeName>
        <fullName evidence="6">Rnf electron transport complex subunit G</fullName>
    </alternativeName>
</protein>
<dbReference type="NCBIfam" id="TIGR01947">
    <property type="entry name" value="rnfG"/>
    <property type="match status" value="1"/>
</dbReference>
<keyword evidence="6" id="KW-1278">Translocase</keyword>
<keyword evidence="1 6" id="KW-0813">Transport</keyword>
<dbReference type="GO" id="GO:0009055">
    <property type="term" value="F:electron transfer activity"/>
    <property type="evidence" value="ECO:0007669"/>
    <property type="project" value="InterPro"/>
</dbReference>
<reference evidence="9 10" key="1">
    <citation type="journal article" date="2015" name="Appl. Environ. Microbiol.">
        <title>Aerobic and Anaerobic Thiosulfate Oxidation by a Cold-Adapted, Subglacial Chemoautotroph.</title>
        <authorList>
            <person name="Harrold Z.R."/>
            <person name="Skidmore M.L."/>
            <person name="Hamilton T.L."/>
            <person name="Desch L."/>
            <person name="Amada K."/>
            <person name="van Gelder W."/>
            <person name="Glover K."/>
            <person name="Roden E.E."/>
            <person name="Boyd E.S."/>
        </authorList>
    </citation>
    <scope>NUCLEOTIDE SEQUENCE [LARGE SCALE GENOMIC DNA]</scope>
    <source>
        <strain evidence="9 10">RG</strain>
    </source>
</reference>
<evidence type="ECO:0000313" key="10">
    <source>
        <dbReference type="Proteomes" id="UP000064243"/>
    </source>
</evidence>
<keyword evidence="6" id="KW-0997">Cell inner membrane</keyword>
<organism evidence="9 10">
    <name type="scientific">Thiobacillus denitrificans</name>
    <dbReference type="NCBI Taxonomy" id="36861"/>
    <lineage>
        <taxon>Bacteria</taxon>
        <taxon>Pseudomonadati</taxon>
        <taxon>Pseudomonadota</taxon>
        <taxon>Betaproteobacteria</taxon>
        <taxon>Nitrosomonadales</taxon>
        <taxon>Thiobacillaceae</taxon>
        <taxon>Thiobacillus</taxon>
    </lineage>
</organism>
<dbReference type="PANTHER" id="PTHR36118:SF1">
    <property type="entry name" value="ION-TRANSLOCATING OXIDOREDUCTASE COMPLEX SUBUNIT G"/>
    <property type="match status" value="1"/>
</dbReference>
<keyword evidence="5 6" id="KW-0249">Electron transport</keyword>
<dbReference type="OrthoDB" id="9784165at2"/>
<dbReference type="InterPro" id="IPR007329">
    <property type="entry name" value="FMN-bd"/>
</dbReference>
<comment type="function">
    <text evidence="6">Part of a membrane-bound complex that couples electron transfer with translocation of ions across the membrane.</text>
</comment>
<evidence type="ECO:0000256" key="4">
    <source>
        <dbReference type="ARBA" id="ARBA00022643"/>
    </source>
</evidence>
<dbReference type="GO" id="GO:0005886">
    <property type="term" value="C:plasma membrane"/>
    <property type="evidence" value="ECO:0007669"/>
    <property type="project" value="UniProtKB-SubCell"/>
</dbReference>
<keyword evidence="6 7" id="KW-0812">Transmembrane</keyword>
<dbReference type="GO" id="GO:0010181">
    <property type="term" value="F:FMN binding"/>
    <property type="evidence" value="ECO:0007669"/>
    <property type="project" value="InterPro"/>
</dbReference>
<evidence type="ECO:0000256" key="6">
    <source>
        <dbReference type="HAMAP-Rule" id="MF_00479"/>
    </source>
</evidence>
<dbReference type="PATRIC" id="fig|36861.3.peg.3394"/>
<evidence type="ECO:0000259" key="8">
    <source>
        <dbReference type="SMART" id="SM00900"/>
    </source>
</evidence>
<dbReference type="SMART" id="SM00900">
    <property type="entry name" value="FMN_bind"/>
    <property type="match status" value="1"/>
</dbReference>
<keyword evidence="3 6" id="KW-0285">Flavoprotein</keyword>
<keyword evidence="4 6" id="KW-0288">FMN</keyword>
<evidence type="ECO:0000256" key="3">
    <source>
        <dbReference type="ARBA" id="ARBA00022630"/>
    </source>
</evidence>
<keyword evidence="6 7" id="KW-0472">Membrane</keyword>
<dbReference type="Proteomes" id="UP000064243">
    <property type="component" value="Unassembled WGS sequence"/>
</dbReference>
<comment type="similarity">
    <text evidence="6">Belongs to the RnfG family.</text>
</comment>